<name>A0ABT3FKQ1_9BACT</name>
<proteinExistence type="predicted"/>
<gene>
    <name evidence="5" type="ORF">OKA04_03795</name>
</gene>
<accession>A0ABT3FKQ1</accession>
<keyword evidence="2" id="KW-0533">Nickel</keyword>
<dbReference type="PIRSF" id="PIRSF036402">
    <property type="entry name" value="Ureas_acces_UreE"/>
    <property type="match status" value="1"/>
</dbReference>
<dbReference type="Proteomes" id="UP001207930">
    <property type="component" value="Unassembled WGS sequence"/>
</dbReference>
<keyword evidence="1" id="KW-0963">Cytoplasm</keyword>
<dbReference type="RefSeq" id="WP_264499798.1">
    <property type="nucleotide sequence ID" value="NZ_JAPDDS010000002.1"/>
</dbReference>
<evidence type="ECO:0000256" key="2">
    <source>
        <dbReference type="ARBA" id="ARBA00022596"/>
    </source>
</evidence>
<sequence length="143" mass="16223">MQLVTRMLAPASSRPPEEQVVLAAERRQFLKRRWRGTAEDGTEFGFDLESRLTDGGVIHHHEGKDYVVRQLHEVVYDIPFESPAHAALVAWKTGNLHLPAQILPDRIRVLHDEAMAQLLDREGWAFTEPAVLFQPLKAMAHAV</sequence>
<dbReference type="SUPFAM" id="SSF69287">
    <property type="entry name" value="Urease metallochaperone UreE, N-terminal domain"/>
    <property type="match status" value="1"/>
</dbReference>
<keyword evidence="3" id="KW-0143">Chaperone</keyword>
<dbReference type="SUPFAM" id="SSF69737">
    <property type="entry name" value="Urease metallochaperone UreE, C-terminal domain"/>
    <property type="match status" value="1"/>
</dbReference>
<evidence type="ECO:0000256" key="1">
    <source>
        <dbReference type="ARBA" id="ARBA00022490"/>
    </source>
</evidence>
<evidence type="ECO:0000259" key="4">
    <source>
        <dbReference type="Pfam" id="PF05194"/>
    </source>
</evidence>
<dbReference type="InterPro" id="IPR007864">
    <property type="entry name" value="UreE_C_dom"/>
</dbReference>
<keyword evidence="6" id="KW-1185">Reference proteome</keyword>
<dbReference type="InterPro" id="IPR036118">
    <property type="entry name" value="UreE_N_sf"/>
</dbReference>
<dbReference type="InterPro" id="IPR012406">
    <property type="entry name" value="UreE"/>
</dbReference>
<reference evidence="5 6" key="1">
    <citation type="submission" date="2022-10" db="EMBL/GenBank/DDBJ databases">
        <title>Luteolibacter flavescens strain MCCC 1K03193, whole genome shotgun sequencing project.</title>
        <authorList>
            <person name="Zhao G."/>
            <person name="Shen L."/>
        </authorList>
    </citation>
    <scope>NUCLEOTIDE SEQUENCE [LARGE SCALE GENOMIC DNA]</scope>
    <source>
        <strain evidence="5 6">MCCC 1K03193</strain>
    </source>
</reference>
<dbReference type="Gene3D" id="3.30.70.790">
    <property type="entry name" value="UreE, C-terminal domain"/>
    <property type="match status" value="1"/>
</dbReference>
<evidence type="ECO:0000256" key="3">
    <source>
        <dbReference type="ARBA" id="ARBA00023186"/>
    </source>
</evidence>
<organism evidence="5 6">
    <name type="scientific">Luteolibacter flavescens</name>
    <dbReference type="NCBI Taxonomy" id="1859460"/>
    <lineage>
        <taxon>Bacteria</taxon>
        <taxon>Pseudomonadati</taxon>
        <taxon>Verrucomicrobiota</taxon>
        <taxon>Verrucomicrobiia</taxon>
        <taxon>Verrucomicrobiales</taxon>
        <taxon>Verrucomicrobiaceae</taxon>
        <taxon>Luteolibacter</taxon>
    </lineage>
</organism>
<protein>
    <recommendedName>
        <fullName evidence="4">Urease accessory protein UreE C-terminal domain-containing protein</fullName>
    </recommendedName>
</protein>
<feature type="domain" description="Urease accessory protein UreE C-terminal" evidence="4">
    <location>
        <begin position="73"/>
        <end position="137"/>
    </location>
</feature>
<evidence type="ECO:0000313" key="6">
    <source>
        <dbReference type="Proteomes" id="UP001207930"/>
    </source>
</evidence>
<dbReference type="EMBL" id="JAPDDS010000002">
    <property type="protein sequence ID" value="MCW1883836.1"/>
    <property type="molecule type" value="Genomic_DNA"/>
</dbReference>
<dbReference type="Pfam" id="PF05194">
    <property type="entry name" value="UreE_C"/>
    <property type="match status" value="1"/>
</dbReference>
<evidence type="ECO:0000313" key="5">
    <source>
        <dbReference type="EMBL" id="MCW1883836.1"/>
    </source>
</evidence>
<comment type="caution">
    <text evidence="5">The sequence shown here is derived from an EMBL/GenBank/DDBJ whole genome shotgun (WGS) entry which is preliminary data.</text>
</comment>